<protein>
    <submittedName>
        <fullName evidence="2">Uncharacterized protein</fullName>
    </submittedName>
</protein>
<evidence type="ECO:0000313" key="2">
    <source>
        <dbReference type="EMBL" id="KAF7136056.1"/>
    </source>
</evidence>
<dbReference type="Proteomes" id="UP000626092">
    <property type="component" value="Unassembled WGS sequence"/>
</dbReference>
<comment type="caution">
    <text evidence="2">The sequence shown here is derived from an EMBL/GenBank/DDBJ whole genome shotgun (WGS) entry which is preliminary data.</text>
</comment>
<feature type="compositionally biased region" description="Low complexity" evidence="1">
    <location>
        <begin position="84"/>
        <end position="95"/>
    </location>
</feature>
<feature type="compositionally biased region" description="Acidic residues" evidence="1">
    <location>
        <begin position="74"/>
        <end position="83"/>
    </location>
</feature>
<dbReference type="EMBL" id="WJXA01000008">
    <property type="protein sequence ID" value="KAF7136056.1"/>
    <property type="molecule type" value="Genomic_DNA"/>
</dbReference>
<evidence type="ECO:0000256" key="1">
    <source>
        <dbReference type="SAM" id="MobiDB-lite"/>
    </source>
</evidence>
<reference evidence="2" key="1">
    <citation type="submission" date="2019-11" db="EMBL/GenBank/DDBJ databases">
        <authorList>
            <person name="Liu Y."/>
            <person name="Hou J."/>
            <person name="Li T.-Q."/>
            <person name="Guan C.-H."/>
            <person name="Wu X."/>
            <person name="Wu H.-Z."/>
            <person name="Ling F."/>
            <person name="Zhang R."/>
            <person name="Shi X.-G."/>
            <person name="Ren J.-P."/>
            <person name="Chen E.-F."/>
            <person name="Sun J.-M."/>
        </authorList>
    </citation>
    <scope>NUCLEOTIDE SEQUENCE</scope>
    <source>
        <strain evidence="2">Adult_tree_wgs_1</strain>
        <tissue evidence="2">Leaves</tissue>
    </source>
</reference>
<evidence type="ECO:0000313" key="3">
    <source>
        <dbReference type="Proteomes" id="UP000626092"/>
    </source>
</evidence>
<keyword evidence="3" id="KW-1185">Reference proteome</keyword>
<dbReference type="OrthoDB" id="1718235at2759"/>
<proteinExistence type="predicted"/>
<accession>A0A834LEI0</accession>
<dbReference type="AlphaFoldDB" id="A0A834LEI0"/>
<organism evidence="2 3">
    <name type="scientific">Rhododendron simsii</name>
    <name type="common">Sims's rhododendron</name>
    <dbReference type="NCBI Taxonomy" id="118357"/>
    <lineage>
        <taxon>Eukaryota</taxon>
        <taxon>Viridiplantae</taxon>
        <taxon>Streptophyta</taxon>
        <taxon>Embryophyta</taxon>
        <taxon>Tracheophyta</taxon>
        <taxon>Spermatophyta</taxon>
        <taxon>Magnoliopsida</taxon>
        <taxon>eudicotyledons</taxon>
        <taxon>Gunneridae</taxon>
        <taxon>Pentapetalae</taxon>
        <taxon>asterids</taxon>
        <taxon>Ericales</taxon>
        <taxon>Ericaceae</taxon>
        <taxon>Ericoideae</taxon>
        <taxon>Rhodoreae</taxon>
        <taxon>Rhododendron</taxon>
    </lineage>
</organism>
<sequence length="184" mass="20157">MTKRSRKYVQPGCLSQKKTAYEKIRDKNVEQNAAIFESLGLKTLANGPFGSNSSTKKKSSKLVKCKTGRGNNDGDYEQDEGEEGMSSSDEGGVSSRLQGNKGSKKEEGLLHYSHFMRFRAMLSIPIGETQVVQRQALTPLVDHVQSMPGVTTQPTQLPTSSTQPHQLPNAGITIIGVRNICKFL</sequence>
<feature type="compositionally biased region" description="Basic residues" evidence="1">
    <location>
        <begin position="55"/>
        <end position="67"/>
    </location>
</feature>
<feature type="region of interest" description="Disordered" evidence="1">
    <location>
        <begin position="43"/>
        <end position="104"/>
    </location>
</feature>
<gene>
    <name evidence="2" type="ORF">RHSIM_Rhsim08G0138200</name>
</gene>
<name>A0A834LEI0_RHOSS</name>